<keyword evidence="6" id="KW-1133">Transmembrane helix</keyword>
<keyword evidence="6" id="KW-0472">Membrane</keyword>
<dbReference type="Proteomes" id="UP000705230">
    <property type="component" value="Unassembled WGS sequence"/>
</dbReference>
<reference evidence="7" key="1">
    <citation type="submission" date="2020-10" db="EMBL/GenBank/DDBJ databases">
        <title>Microbiome of the Black Sea water column analyzed by genome centric metagenomics.</title>
        <authorList>
            <person name="Cabello-Yeves P.J."/>
            <person name="Callieri C."/>
            <person name="Picazo A."/>
            <person name="Mehrshad M."/>
            <person name="Haro-Moreno J.M."/>
            <person name="Roda-Garcia J."/>
            <person name="Dzembekova N."/>
            <person name="Slabakova V."/>
            <person name="Slabakova N."/>
            <person name="Moncheva S."/>
            <person name="Rodriguez-Valera F."/>
        </authorList>
    </citation>
    <scope>NUCLEOTIDE SEQUENCE</scope>
    <source>
        <strain evidence="7">BS30m-G43</strain>
    </source>
</reference>
<evidence type="ECO:0000256" key="3">
    <source>
        <dbReference type="ARBA" id="ARBA00023054"/>
    </source>
</evidence>
<accession>A0A937M1U7</accession>
<feature type="coiled-coil region" evidence="5">
    <location>
        <begin position="58"/>
        <end position="92"/>
    </location>
</feature>
<dbReference type="AlphaFoldDB" id="A0A937M1U7"/>
<proteinExistence type="inferred from homology"/>
<feature type="transmembrane region" description="Helical" evidence="6">
    <location>
        <begin position="6"/>
        <end position="24"/>
    </location>
</feature>
<organism evidence="7 8">
    <name type="scientific">SAR86 cluster bacterium</name>
    <dbReference type="NCBI Taxonomy" id="2030880"/>
    <lineage>
        <taxon>Bacteria</taxon>
        <taxon>Pseudomonadati</taxon>
        <taxon>Pseudomonadota</taxon>
        <taxon>Gammaproteobacteria</taxon>
        <taxon>SAR86 cluster</taxon>
    </lineage>
</organism>
<keyword evidence="6" id="KW-0812">Transmembrane</keyword>
<dbReference type="InterPro" id="IPR003798">
    <property type="entry name" value="DNA_recombination_RmuC"/>
</dbReference>
<evidence type="ECO:0000313" key="7">
    <source>
        <dbReference type="EMBL" id="MBL6903208.1"/>
    </source>
</evidence>
<gene>
    <name evidence="7" type="ORF">ISR29_03295</name>
</gene>
<dbReference type="Pfam" id="PF02646">
    <property type="entry name" value="RmuC"/>
    <property type="match status" value="1"/>
</dbReference>
<keyword evidence="3 5" id="KW-0175">Coiled coil</keyword>
<comment type="caution">
    <text evidence="7">The sequence shown here is derived from an EMBL/GenBank/DDBJ whole genome shotgun (WGS) entry which is preliminary data.</text>
</comment>
<protein>
    <submittedName>
        <fullName evidence="7">DNA recombination protein RmuC</fullName>
    </submittedName>
</protein>
<evidence type="ECO:0000256" key="1">
    <source>
        <dbReference type="ARBA" id="ARBA00003416"/>
    </source>
</evidence>
<sequence>MVEQNIILGLLIIFSLAIILFVIVKMKKNNAKLIEMSFINIANKILEEKTDSLSQKNLKDLNLTLEPFKEQIKDLKEQIQTQQKEQSAAKESFKNQVDQLLKATDSMNDNTQNLTNALKGDSKAQGLWGEQILERTLEESGLEKGLNYELQKGFRASDGSLKIPDAVIYLPGERNIVIDSKVSLTAYEKFIKEDDIKLKEVHLKDHIASLKKNMKSLKEQDYHALPEINSPDYVLMFVPIESALSLALTNDWELQKYANDNRMAFVTPTNLIAILRIAENLWRLDKHNKHADLIAERAGHLIDKFSGLTDDLEDVGRHLKSVEKSFLGAQNKLYEGQGNLFNQMKDLEKLGAKNKKNLKQPKKNLLEE</sequence>
<evidence type="ECO:0000256" key="4">
    <source>
        <dbReference type="ARBA" id="ARBA00023172"/>
    </source>
</evidence>
<evidence type="ECO:0000256" key="2">
    <source>
        <dbReference type="ARBA" id="ARBA00009840"/>
    </source>
</evidence>
<comment type="function">
    <text evidence="1">Involved in DNA recombination.</text>
</comment>
<name>A0A937M1U7_9GAMM</name>
<dbReference type="PANTHER" id="PTHR30563">
    <property type="entry name" value="DNA RECOMBINATION PROTEIN RMUC"/>
    <property type="match status" value="1"/>
</dbReference>
<dbReference type="EMBL" id="JADHSG010000003">
    <property type="protein sequence ID" value="MBL6903208.1"/>
    <property type="molecule type" value="Genomic_DNA"/>
</dbReference>
<evidence type="ECO:0000256" key="5">
    <source>
        <dbReference type="SAM" id="Coils"/>
    </source>
</evidence>
<dbReference type="GO" id="GO:0006310">
    <property type="term" value="P:DNA recombination"/>
    <property type="evidence" value="ECO:0007669"/>
    <property type="project" value="UniProtKB-KW"/>
</dbReference>
<evidence type="ECO:0000256" key="6">
    <source>
        <dbReference type="SAM" id="Phobius"/>
    </source>
</evidence>
<dbReference type="PANTHER" id="PTHR30563:SF0">
    <property type="entry name" value="DNA RECOMBINATION PROTEIN RMUC"/>
    <property type="match status" value="1"/>
</dbReference>
<comment type="similarity">
    <text evidence="2">Belongs to the RmuC family.</text>
</comment>
<evidence type="ECO:0000313" key="8">
    <source>
        <dbReference type="Proteomes" id="UP000705230"/>
    </source>
</evidence>
<keyword evidence="4" id="KW-0233">DNA recombination</keyword>